<accession>G2YYE1</accession>
<sequence>MHIEMLQTTSHHRETRDNISSPSSSITQAKQEIALEPSPLKSEPIVSEKKNSSEEIDLTGETSDKTKSKVNLNGTKKTMTFPFALVWLSLESANTLTVLLTMNLYS</sequence>
<name>G2YYE1_BOTF4</name>
<protein>
    <submittedName>
        <fullName evidence="2">Uncharacterized protein</fullName>
    </submittedName>
</protein>
<feature type="compositionally biased region" description="Polar residues" evidence="1">
    <location>
        <begin position="18"/>
        <end position="30"/>
    </location>
</feature>
<dbReference type="InParanoid" id="G2YYE1"/>
<reference evidence="3" key="1">
    <citation type="journal article" date="2011" name="PLoS Genet.">
        <title>Genomic analysis of the necrotrophic fungal pathogens Sclerotinia sclerotiorum and Botrytis cinerea.</title>
        <authorList>
            <person name="Amselem J."/>
            <person name="Cuomo C.A."/>
            <person name="van Kan J.A."/>
            <person name="Viaud M."/>
            <person name="Benito E.P."/>
            <person name="Couloux A."/>
            <person name="Coutinho P.M."/>
            <person name="de Vries R.P."/>
            <person name="Dyer P.S."/>
            <person name="Fillinger S."/>
            <person name="Fournier E."/>
            <person name="Gout L."/>
            <person name="Hahn M."/>
            <person name="Kohn L."/>
            <person name="Lapalu N."/>
            <person name="Plummer K.M."/>
            <person name="Pradier J.M."/>
            <person name="Quevillon E."/>
            <person name="Sharon A."/>
            <person name="Simon A."/>
            <person name="ten Have A."/>
            <person name="Tudzynski B."/>
            <person name="Tudzynski P."/>
            <person name="Wincker P."/>
            <person name="Andrew M."/>
            <person name="Anthouard V."/>
            <person name="Beever R.E."/>
            <person name="Beffa R."/>
            <person name="Benoit I."/>
            <person name="Bouzid O."/>
            <person name="Brault B."/>
            <person name="Chen Z."/>
            <person name="Choquer M."/>
            <person name="Collemare J."/>
            <person name="Cotton P."/>
            <person name="Danchin E.G."/>
            <person name="Da Silva C."/>
            <person name="Gautier A."/>
            <person name="Giraud C."/>
            <person name="Giraud T."/>
            <person name="Gonzalez C."/>
            <person name="Grossetete S."/>
            <person name="Guldener U."/>
            <person name="Henrissat B."/>
            <person name="Howlett B.J."/>
            <person name="Kodira C."/>
            <person name="Kretschmer M."/>
            <person name="Lappartient A."/>
            <person name="Leroch M."/>
            <person name="Levis C."/>
            <person name="Mauceli E."/>
            <person name="Neuveglise C."/>
            <person name="Oeser B."/>
            <person name="Pearson M."/>
            <person name="Poulain J."/>
            <person name="Poussereau N."/>
            <person name="Quesneville H."/>
            <person name="Rascle C."/>
            <person name="Schumacher J."/>
            <person name="Segurens B."/>
            <person name="Sexton A."/>
            <person name="Silva E."/>
            <person name="Sirven C."/>
            <person name="Soanes D.M."/>
            <person name="Talbot N.J."/>
            <person name="Templeton M."/>
            <person name="Yandava C."/>
            <person name="Yarden O."/>
            <person name="Zeng Q."/>
            <person name="Rollins J.A."/>
            <person name="Lebrun M.H."/>
            <person name="Dickman M."/>
        </authorList>
    </citation>
    <scope>NUCLEOTIDE SEQUENCE [LARGE SCALE GENOMIC DNA]</scope>
    <source>
        <strain evidence="3">T4</strain>
    </source>
</reference>
<dbReference type="HOGENOM" id="CLU_2222853_0_0_1"/>
<evidence type="ECO:0000256" key="1">
    <source>
        <dbReference type="SAM" id="MobiDB-lite"/>
    </source>
</evidence>
<gene>
    <name evidence="2" type="ORF">BofuT4_P144470.1</name>
</gene>
<evidence type="ECO:0000313" key="3">
    <source>
        <dbReference type="Proteomes" id="UP000008177"/>
    </source>
</evidence>
<organism evidence="2 3">
    <name type="scientific">Botryotinia fuckeliana (strain T4)</name>
    <name type="common">Noble rot fungus</name>
    <name type="synonym">Botrytis cinerea</name>
    <dbReference type="NCBI Taxonomy" id="999810"/>
    <lineage>
        <taxon>Eukaryota</taxon>
        <taxon>Fungi</taxon>
        <taxon>Dikarya</taxon>
        <taxon>Ascomycota</taxon>
        <taxon>Pezizomycotina</taxon>
        <taxon>Leotiomycetes</taxon>
        <taxon>Helotiales</taxon>
        <taxon>Sclerotiniaceae</taxon>
        <taxon>Botrytis</taxon>
    </lineage>
</organism>
<dbReference type="Proteomes" id="UP000008177">
    <property type="component" value="Unplaced contigs"/>
</dbReference>
<feature type="region of interest" description="Disordered" evidence="1">
    <location>
        <begin position="1"/>
        <end position="73"/>
    </location>
</feature>
<proteinExistence type="predicted"/>
<dbReference type="EMBL" id="FQ790361">
    <property type="protein sequence ID" value="CCD56639.1"/>
    <property type="molecule type" value="Genomic_DNA"/>
</dbReference>
<dbReference type="AlphaFoldDB" id="G2YYE1"/>
<evidence type="ECO:0000313" key="2">
    <source>
        <dbReference type="EMBL" id="CCD56639.1"/>
    </source>
</evidence>